<keyword evidence="1" id="KW-0732">Signal</keyword>
<keyword evidence="3" id="KW-1185">Reference proteome</keyword>
<protein>
    <submittedName>
        <fullName evidence="2">Uncharacterized protein</fullName>
    </submittedName>
</protein>
<accession>M3A975</accession>
<dbReference type="AlphaFoldDB" id="M3A975"/>
<dbReference type="Proteomes" id="UP000011744">
    <property type="component" value="Unassembled WGS sequence"/>
</dbReference>
<evidence type="ECO:0000256" key="1">
    <source>
        <dbReference type="SAM" id="SignalP"/>
    </source>
</evidence>
<dbReference type="STRING" id="1244869.H261_15325"/>
<gene>
    <name evidence="2" type="ORF">H261_15325</name>
</gene>
<organism evidence="2 3">
    <name type="scientific">Paramagnetospirillum caucaseum</name>
    <dbReference type="NCBI Taxonomy" id="1244869"/>
    <lineage>
        <taxon>Bacteria</taxon>
        <taxon>Pseudomonadati</taxon>
        <taxon>Pseudomonadota</taxon>
        <taxon>Alphaproteobacteria</taxon>
        <taxon>Rhodospirillales</taxon>
        <taxon>Magnetospirillaceae</taxon>
        <taxon>Paramagnetospirillum</taxon>
    </lineage>
</organism>
<dbReference type="PATRIC" id="fig|1244869.3.peg.3079"/>
<feature type="chain" id="PRO_5004030592" evidence="1">
    <location>
        <begin position="22"/>
        <end position="155"/>
    </location>
</feature>
<feature type="signal peptide" evidence="1">
    <location>
        <begin position="1"/>
        <end position="21"/>
    </location>
</feature>
<dbReference type="EMBL" id="AONQ01000044">
    <property type="protein sequence ID" value="EME69044.1"/>
    <property type="molecule type" value="Genomic_DNA"/>
</dbReference>
<evidence type="ECO:0000313" key="2">
    <source>
        <dbReference type="EMBL" id="EME69044.1"/>
    </source>
</evidence>
<name>M3A975_9PROT</name>
<evidence type="ECO:0000313" key="3">
    <source>
        <dbReference type="Proteomes" id="UP000011744"/>
    </source>
</evidence>
<reference evidence="2 3" key="1">
    <citation type="journal article" date="2014" name="Genome Announc.">
        <title>Draft Genome Sequence of Magnetospirillum sp. Strain SO-1, a Freshwater Magnetotactic Bacterium Isolated from the Ol'khovka River, Russia.</title>
        <authorList>
            <person name="Grouzdev D.S."/>
            <person name="Dziuba M.V."/>
            <person name="Sukhacheva M.S."/>
            <person name="Mardanov A.V."/>
            <person name="Beletskiy A.V."/>
            <person name="Kuznetsov B.B."/>
            <person name="Skryabin K.G."/>
        </authorList>
    </citation>
    <scope>NUCLEOTIDE SEQUENCE [LARGE SCALE GENOMIC DNA]</scope>
    <source>
        <strain evidence="2 3">SO-1</strain>
    </source>
</reference>
<comment type="caution">
    <text evidence="2">The sequence shown here is derived from an EMBL/GenBank/DDBJ whole genome shotgun (WGS) entry which is preliminary data.</text>
</comment>
<dbReference type="eggNOG" id="ENOG50342WK">
    <property type="taxonomic scope" value="Bacteria"/>
</dbReference>
<proteinExistence type="predicted"/>
<dbReference type="RefSeq" id="WP_008619182.1">
    <property type="nucleotide sequence ID" value="NZ_AONQ01000044.1"/>
</dbReference>
<sequence length="155" mass="17677">MRRLLWIIPAVLALLPLPARAETLEGKRIFIEFTYDPSTPELAAARKWGKAHFAKAQAAGRPVRLSVGRSRGTTLISLESVAICDRVKACPLLVFRDLTARPILETTSFQNVLIEYRDREIFLVIRLWEETTECRITTSGRSRCKKTPRDKTKPR</sequence>